<dbReference type="InterPro" id="IPR039659">
    <property type="entry name" value="SPT5"/>
</dbReference>
<dbReference type="HOGENOM" id="CLU_829152_0_0_1"/>
<dbReference type="PANTHER" id="PTHR11125:SF7">
    <property type="entry name" value="TRANSCRIPTION ELONGATION FACTOR SPT5"/>
    <property type="match status" value="1"/>
</dbReference>
<dbReference type="Proteomes" id="UP000054477">
    <property type="component" value="Unassembled WGS sequence"/>
</dbReference>
<dbReference type="GO" id="GO:0006357">
    <property type="term" value="P:regulation of transcription by RNA polymerase II"/>
    <property type="evidence" value="ECO:0007669"/>
    <property type="project" value="InterPro"/>
</dbReference>
<gene>
    <name evidence="1" type="ORF">K443DRAFT_3611</name>
</gene>
<name>A0A0C9X167_9AGAR</name>
<dbReference type="EMBL" id="KN838557">
    <property type="protein sequence ID" value="KIK05840.1"/>
    <property type="molecule type" value="Genomic_DNA"/>
</dbReference>
<dbReference type="GO" id="GO:0032784">
    <property type="term" value="P:regulation of DNA-templated transcription elongation"/>
    <property type="evidence" value="ECO:0007669"/>
    <property type="project" value="InterPro"/>
</dbReference>
<reference evidence="1 2" key="1">
    <citation type="submission" date="2014-04" db="EMBL/GenBank/DDBJ databases">
        <authorList>
            <consortium name="DOE Joint Genome Institute"/>
            <person name="Kuo A."/>
            <person name="Kohler A."/>
            <person name="Nagy L.G."/>
            <person name="Floudas D."/>
            <person name="Copeland A."/>
            <person name="Barry K.W."/>
            <person name="Cichocki N."/>
            <person name="Veneault-Fourrey C."/>
            <person name="LaButti K."/>
            <person name="Lindquist E.A."/>
            <person name="Lipzen A."/>
            <person name="Lundell T."/>
            <person name="Morin E."/>
            <person name="Murat C."/>
            <person name="Sun H."/>
            <person name="Tunlid A."/>
            <person name="Henrissat B."/>
            <person name="Grigoriev I.V."/>
            <person name="Hibbett D.S."/>
            <person name="Martin F."/>
            <person name="Nordberg H.P."/>
            <person name="Cantor M.N."/>
            <person name="Hua S.X."/>
        </authorList>
    </citation>
    <scope>NUCLEOTIDE SEQUENCE [LARGE SCALE GENOMIC DNA]</scope>
    <source>
        <strain evidence="1 2">LaAM-08-1</strain>
    </source>
</reference>
<dbReference type="GO" id="GO:0032044">
    <property type="term" value="C:DSIF complex"/>
    <property type="evidence" value="ECO:0007669"/>
    <property type="project" value="TreeGrafter"/>
</dbReference>
<dbReference type="AlphaFoldDB" id="A0A0C9X167"/>
<evidence type="ECO:0000313" key="1">
    <source>
        <dbReference type="EMBL" id="KIK05840.1"/>
    </source>
</evidence>
<proteinExistence type="predicted"/>
<dbReference type="OrthoDB" id="3048815at2759"/>
<dbReference type="PANTHER" id="PTHR11125">
    <property type="entry name" value="SUPPRESSOR OF TY 5"/>
    <property type="match status" value="1"/>
</dbReference>
<dbReference type="GO" id="GO:0003729">
    <property type="term" value="F:mRNA binding"/>
    <property type="evidence" value="ECO:0007669"/>
    <property type="project" value="TreeGrafter"/>
</dbReference>
<accession>A0A0C9X167</accession>
<dbReference type="GO" id="GO:0006368">
    <property type="term" value="P:transcription elongation by RNA polymerase II"/>
    <property type="evidence" value="ECO:0007669"/>
    <property type="project" value="TreeGrafter"/>
</dbReference>
<organism evidence="1 2">
    <name type="scientific">Laccaria amethystina LaAM-08-1</name>
    <dbReference type="NCBI Taxonomy" id="1095629"/>
    <lineage>
        <taxon>Eukaryota</taxon>
        <taxon>Fungi</taxon>
        <taxon>Dikarya</taxon>
        <taxon>Basidiomycota</taxon>
        <taxon>Agaricomycotina</taxon>
        <taxon>Agaricomycetes</taxon>
        <taxon>Agaricomycetidae</taxon>
        <taxon>Agaricales</taxon>
        <taxon>Agaricineae</taxon>
        <taxon>Hydnangiaceae</taxon>
        <taxon>Laccaria</taxon>
    </lineage>
</organism>
<dbReference type="STRING" id="1095629.A0A0C9X167"/>
<sequence length="335" mass="37645">MNEHINHLLKITPGIVCHKTAIIQEQIDFKDWTKLLTMKDVKTNVDVGKWVQVHRGTYKGDIGYVLVLKSWGVHLLLVPCLPLPNLASSTLKRKWSAAAPEPALFDPSTIEHVYGTAAIKQDDGTYKFRGSIFFSDGLIIKDFDFPSISSTSVFMPTSIFFLFQQSHHPTILTARFPCPTEWSFNKGDQVLISSSANGKGIITVTWTELRKHIIVGDFVEVLSRPFQELTGWVDGVNGETVHVIQNTSLKPLRENQCDHIKKFEIHVNWLKCTTLEVLHTPPPSNPDNADLSLAWSNQVPWLGQAILVSKVNHLFKGHEAVVKGVLYGQDTLQLY</sequence>
<protein>
    <recommendedName>
        <fullName evidence="3">Chromatin elongation factor spt5</fullName>
    </recommendedName>
</protein>
<reference evidence="2" key="2">
    <citation type="submission" date="2015-01" db="EMBL/GenBank/DDBJ databases">
        <title>Evolutionary Origins and Diversification of the Mycorrhizal Mutualists.</title>
        <authorList>
            <consortium name="DOE Joint Genome Institute"/>
            <consortium name="Mycorrhizal Genomics Consortium"/>
            <person name="Kohler A."/>
            <person name="Kuo A."/>
            <person name="Nagy L.G."/>
            <person name="Floudas D."/>
            <person name="Copeland A."/>
            <person name="Barry K.W."/>
            <person name="Cichocki N."/>
            <person name="Veneault-Fourrey C."/>
            <person name="LaButti K."/>
            <person name="Lindquist E.A."/>
            <person name="Lipzen A."/>
            <person name="Lundell T."/>
            <person name="Morin E."/>
            <person name="Murat C."/>
            <person name="Riley R."/>
            <person name="Ohm R."/>
            <person name="Sun H."/>
            <person name="Tunlid A."/>
            <person name="Henrissat B."/>
            <person name="Grigoriev I.V."/>
            <person name="Hibbett D.S."/>
            <person name="Martin F."/>
        </authorList>
    </citation>
    <scope>NUCLEOTIDE SEQUENCE [LARGE SCALE GENOMIC DNA]</scope>
    <source>
        <strain evidence="2">LaAM-08-1</strain>
    </source>
</reference>
<evidence type="ECO:0008006" key="3">
    <source>
        <dbReference type="Google" id="ProtNLM"/>
    </source>
</evidence>
<keyword evidence="2" id="KW-1185">Reference proteome</keyword>
<evidence type="ECO:0000313" key="2">
    <source>
        <dbReference type="Proteomes" id="UP000054477"/>
    </source>
</evidence>